<evidence type="ECO:0000313" key="2">
    <source>
        <dbReference type="Proteomes" id="UP000304953"/>
    </source>
</evidence>
<sequence>MKLFYENPFAKAYHLAQDWPGAGHMAVYPAAALNFLTKIFYQWGNLCVAQPWICRIYLFGALGSFLFFAGREERGSGC</sequence>
<reference evidence="1" key="1">
    <citation type="submission" date="2019-04" db="EMBL/GenBank/DDBJ databases">
        <title>Microbes associate with the intestines of laboratory mice.</title>
        <authorList>
            <person name="Navarre W."/>
            <person name="Wong E."/>
            <person name="Huang K."/>
            <person name="Tropini C."/>
            <person name="Ng K."/>
            <person name="Yu B."/>
        </authorList>
    </citation>
    <scope>NUCLEOTIDE SEQUENCE</scope>
    <source>
        <strain evidence="1">NM01_1-7b</strain>
    </source>
</reference>
<dbReference type="EMBL" id="SRYA01000001">
    <property type="protein sequence ID" value="TGY98238.1"/>
    <property type="molecule type" value="Genomic_DNA"/>
</dbReference>
<gene>
    <name evidence="1" type="ORF">E5329_00170</name>
</gene>
<accession>A0AC61S2L1</accession>
<protein>
    <submittedName>
        <fullName evidence="1">Uncharacterized protein</fullName>
    </submittedName>
</protein>
<organism evidence="1 2">
    <name type="scientific">Petralouisia muris</name>
    <dbReference type="NCBI Taxonomy" id="3032872"/>
    <lineage>
        <taxon>Bacteria</taxon>
        <taxon>Bacillati</taxon>
        <taxon>Bacillota</taxon>
        <taxon>Clostridia</taxon>
        <taxon>Lachnospirales</taxon>
        <taxon>Lachnospiraceae</taxon>
        <taxon>Petralouisia</taxon>
    </lineage>
</organism>
<proteinExistence type="predicted"/>
<dbReference type="Proteomes" id="UP000304953">
    <property type="component" value="Unassembled WGS sequence"/>
</dbReference>
<comment type="caution">
    <text evidence="1">The sequence shown here is derived from an EMBL/GenBank/DDBJ whole genome shotgun (WGS) entry which is preliminary data.</text>
</comment>
<name>A0AC61S2L1_9FIRM</name>
<evidence type="ECO:0000313" key="1">
    <source>
        <dbReference type="EMBL" id="TGY98238.1"/>
    </source>
</evidence>
<keyword evidence="2" id="KW-1185">Reference proteome</keyword>